<sequence length="544" mass="61219">MDYFKLLFFIAFLFFGIFGQQRFQRHFITGDAQIGFMEKLNDSYDDDIRDELAADQSDRTPNGIQFDNDVQLIGYRGEVPIELNNNGELKFEFCPDDCMGKTVVVCYDAKNIVSSLKKDCGPNRCEFQAGVSQLGTKSFLWFMSNVYATRVIPNKCETAVMKSPEATTSFVTPDSIDSCEPLKRDVNVVNILVKDVPPGCILKVRNAKIWYPTTPSPTTQPSEIATTEDSSKAETTIWIVLGVLLFFIVIGIFGFGIYCCCFKKDKKSVGIFDEKPKEIVLEENKKIPETQKINVASDIVKTEEAKKEKKETVKDKPPKQKKEEVVKPKVTKAAPLPEKKKAAAFVEPTLDEPSTVQPPKEKVEDHFPSVKVLKELVHPTPKTYAKRIKPKPGQHHSNKTDSLSGRHEVSMIGLVESPSESLKHHCIVTGSSDFVDAKLESFYQPGIVRVLLRIEIAIFCCTISAMFKQIEKMIDMAEEALAERDVTFDEEGNIIQMTAKAEEYLEKKSTPEYIRSYAFGQIYSALIDKHVGILDTLSIPLLFV</sequence>
<dbReference type="Proteomes" id="UP000887579">
    <property type="component" value="Unplaced"/>
</dbReference>
<reference evidence="2" key="1">
    <citation type="submission" date="2022-11" db="UniProtKB">
        <authorList>
            <consortium name="WormBaseParasite"/>
        </authorList>
    </citation>
    <scope>IDENTIFICATION</scope>
</reference>
<organism evidence="1 2">
    <name type="scientific">Panagrolaimus sp. ES5</name>
    <dbReference type="NCBI Taxonomy" id="591445"/>
    <lineage>
        <taxon>Eukaryota</taxon>
        <taxon>Metazoa</taxon>
        <taxon>Ecdysozoa</taxon>
        <taxon>Nematoda</taxon>
        <taxon>Chromadorea</taxon>
        <taxon>Rhabditida</taxon>
        <taxon>Tylenchina</taxon>
        <taxon>Panagrolaimomorpha</taxon>
        <taxon>Panagrolaimoidea</taxon>
        <taxon>Panagrolaimidae</taxon>
        <taxon>Panagrolaimus</taxon>
    </lineage>
</organism>
<dbReference type="WBParaSite" id="ES5_v2.g592.t1">
    <property type="protein sequence ID" value="ES5_v2.g592.t1"/>
    <property type="gene ID" value="ES5_v2.g592"/>
</dbReference>
<evidence type="ECO:0000313" key="1">
    <source>
        <dbReference type="Proteomes" id="UP000887579"/>
    </source>
</evidence>
<accession>A0AC34GPB8</accession>
<proteinExistence type="predicted"/>
<evidence type="ECO:0000313" key="2">
    <source>
        <dbReference type="WBParaSite" id="ES5_v2.g592.t1"/>
    </source>
</evidence>
<name>A0AC34GPB8_9BILA</name>
<protein>
    <submittedName>
        <fullName evidence="2">Uncharacterized protein</fullName>
    </submittedName>
</protein>